<dbReference type="AlphaFoldDB" id="A0A0C2H9P9"/>
<dbReference type="SUPFAM" id="SSF82784">
    <property type="entry name" value="OsmC-like"/>
    <property type="match status" value="1"/>
</dbReference>
<dbReference type="RefSeq" id="WP_040105973.1">
    <property type="nucleotide sequence ID" value="NZ_JABEVU030000001.1"/>
</dbReference>
<evidence type="ECO:0000256" key="1">
    <source>
        <dbReference type="SAM" id="MobiDB-lite"/>
    </source>
</evidence>
<accession>A0A0C2H9P9</accession>
<organism evidence="2 4">
    <name type="scientific">Salinicoccus roseus</name>
    <dbReference type="NCBI Taxonomy" id="45670"/>
    <lineage>
        <taxon>Bacteria</taxon>
        <taxon>Bacillati</taxon>
        <taxon>Bacillota</taxon>
        <taxon>Bacilli</taxon>
        <taxon>Bacillales</taxon>
        <taxon>Staphylococcaceae</taxon>
        <taxon>Salinicoccus</taxon>
    </lineage>
</organism>
<reference evidence="5" key="2">
    <citation type="submission" date="2020-04" db="EMBL/GenBank/DDBJ databases">
        <title>Genome analysis and biological profiling of marine Cellulosimicrobium funkei MOSEL-ME6.</title>
        <authorList>
            <person name="Tanveer F."/>
            <person name="Xie Y."/>
            <person name="Shinwari Z.K."/>
        </authorList>
    </citation>
    <scope>NUCLEOTIDE SEQUENCE [LARGE SCALE GENOMIC DNA]</scope>
    <source>
        <strain evidence="5">MOSEL-ME25</strain>
    </source>
</reference>
<dbReference type="EMBL" id="JXII01000006">
    <property type="protein sequence ID" value="KIH70515.1"/>
    <property type="molecule type" value="Genomic_DNA"/>
</dbReference>
<dbReference type="InterPro" id="IPR036102">
    <property type="entry name" value="OsmC/Ohrsf"/>
</dbReference>
<gene>
    <name evidence="3" type="ORF">F7P68_0008665</name>
    <name evidence="2" type="ORF">SN16_07300</name>
</gene>
<evidence type="ECO:0000313" key="4">
    <source>
        <dbReference type="Proteomes" id="UP000031546"/>
    </source>
</evidence>
<dbReference type="Gene3D" id="3.30.300.20">
    <property type="match status" value="1"/>
</dbReference>
<dbReference type="GeneID" id="77845358"/>
<dbReference type="InterPro" id="IPR003718">
    <property type="entry name" value="OsmC/Ohr_fam"/>
</dbReference>
<dbReference type="Proteomes" id="UP000527860">
    <property type="component" value="Unassembled WGS sequence"/>
</dbReference>
<dbReference type="InterPro" id="IPR015946">
    <property type="entry name" value="KH_dom-like_a/b"/>
</dbReference>
<feature type="compositionally biased region" description="Low complexity" evidence="1">
    <location>
        <begin position="27"/>
        <end position="38"/>
    </location>
</feature>
<proteinExistence type="predicted"/>
<dbReference type="PANTHER" id="PTHR34352">
    <property type="entry name" value="PROTEIN YHFA"/>
    <property type="match status" value="1"/>
</dbReference>
<dbReference type="OrthoDB" id="9804010at2"/>
<dbReference type="PANTHER" id="PTHR34352:SF1">
    <property type="entry name" value="PROTEIN YHFA"/>
    <property type="match status" value="1"/>
</dbReference>
<dbReference type="STRING" id="45670.SN16_07300"/>
<dbReference type="Proteomes" id="UP000031546">
    <property type="component" value="Unassembled WGS sequence"/>
</dbReference>
<sequence length="138" mass="14799">MIIKAQWKGGMAYSSTGDSSGHEVTMDASSAVGGSDSGPRPMEMVLHGVAGCMGIDLNVIMRHSMDKVESIDIEIDGERAEEDPKRFTNVDIIVKIKGDVAEKVAQRAVDLSAKKYCSAINSLNATVTTRLELNGELK</sequence>
<evidence type="ECO:0000313" key="3">
    <source>
        <dbReference type="EMBL" id="MDB0580602.1"/>
    </source>
</evidence>
<dbReference type="EMBL" id="JABEVU030000001">
    <property type="protein sequence ID" value="MDB0580602.1"/>
    <property type="molecule type" value="Genomic_DNA"/>
</dbReference>
<reference evidence="3" key="3">
    <citation type="submission" date="2020-04" db="EMBL/GenBank/DDBJ databases">
        <authorList>
            <person name="Tanveer F."/>
            <person name="Xie Y."/>
            <person name="Shinwari Z.K."/>
        </authorList>
    </citation>
    <scope>NUCLEOTIDE SEQUENCE</scope>
    <source>
        <strain evidence="3">MOSEL-ME25</strain>
    </source>
</reference>
<dbReference type="Pfam" id="PF02566">
    <property type="entry name" value="OsmC"/>
    <property type="match status" value="1"/>
</dbReference>
<reference evidence="2 4" key="1">
    <citation type="submission" date="2015-01" db="EMBL/GenBank/DDBJ databases">
        <title>Genome sequences of high lactate-tolerant strain Salinicoccus roseus W12 with industrial interest.</title>
        <authorList>
            <person name="Wang H."/>
            <person name="Yu B."/>
        </authorList>
    </citation>
    <scope>NUCLEOTIDE SEQUENCE [LARGE SCALE GENOMIC DNA]</scope>
    <source>
        <strain evidence="2 4">W12</strain>
    </source>
</reference>
<keyword evidence="5" id="KW-1185">Reference proteome</keyword>
<protein>
    <submittedName>
        <fullName evidence="3">OsmC family protein</fullName>
    </submittedName>
</protein>
<name>A0A0C2H9P9_9STAP</name>
<reference evidence="3 5" key="4">
    <citation type="submission" date="2022-12" db="EMBL/GenBank/DDBJ databases">
        <title>Genome analysis and biological profiling of marine Salinicoccus roseus MOSEL-ME25.</title>
        <authorList>
            <person name="Mirza F.T."/>
            <person name="Xie Y."/>
            <person name="Shinwari Z.K."/>
        </authorList>
    </citation>
    <scope>NUCLEOTIDE SEQUENCE [LARGE SCALE GENOMIC DNA]</scope>
    <source>
        <strain evidence="3 5">MOSEL-ME25</strain>
    </source>
</reference>
<evidence type="ECO:0000313" key="5">
    <source>
        <dbReference type="Proteomes" id="UP000527860"/>
    </source>
</evidence>
<feature type="region of interest" description="Disordered" evidence="1">
    <location>
        <begin position="14"/>
        <end position="39"/>
    </location>
</feature>
<comment type="caution">
    <text evidence="2">The sequence shown here is derived from an EMBL/GenBank/DDBJ whole genome shotgun (WGS) entry which is preliminary data.</text>
</comment>
<evidence type="ECO:0000313" key="2">
    <source>
        <dbReference type="EMBL" id="KIH70515.1"/>
    </source>
</evidence>